<comment type="similarity">
    <text evidence="1">Belongs to the ROK (NagC/XylR) family.</text>
</comment>
<comment type="caution">
    <text evidence="2">The sequence shown here is derived from an EMBL/GenBank/DDBJ whole genome shotgun (WGS) entry which is preliminary data.</text>
</comment>
<sequence length="250" mass="26638">MDIAPKPSRQSKPLTLAIDVGGTRLKAGLLSPSGEMVAGPNRVNTPDSPTPAAVVEILVGLATPLGHFDRISIGFPGVVRNGHVLTAPNLGTEDWRRFPLAATLAEKLGKPARMLNDAEVQGLGVVTGKGLECVITLGTGMGFSLFMDGHPAPHLELSQHPIHKGKTYDQYIGVAAYRKVGRKHWNRRVERALACITTLVGYDVLYIGGGNAKELTLDLPANVQIVSNQAGITGGVRLWDKRLDGLFVEG</sequence>
<accession>A0A2S6N148</accession>
<evidence type="ECO:0000313" key="3">
    <source>
        <dbReference type="Proteomes" id="UP000239724"/>
    </source>
</evidence>
<dbReference type="EMBL" id="NHRY01000245">
    <property type="protein sequence ID" value="PPQ28345.1"/>
    <property type="molecule type" value="Genomic_DNA"/>
</dbReference>
<proteinExistence type="inferred from homology"/>
<gene>
    <name evidence="2" type="ORF">CCS01_24905</name>
</gene>
<dbReference type="RefSeq" id="WP_104521521.1">
    <property type="nucleotide sequence ID" value="NZ_NHRY01000245.1"/>
</dbReference>
<dbReference type="InterPro" id="IPR000600">
    <property type="entry name" value="ROK"/>
</dbReference>
<dbReference type="PANTHER" id="PTHR18964">
    <property type="entry name" value="ROK (REPRESSOR, ORF, KINASE) FAMILY"/>
    <property type="match status" value="1"/>
</dbReference>
<dbReference type="AlphaFoldDB" id="A0A2S6N148"/>
<organism evidence="2 3">
    <name type="scientific">Rhodopila globiformis</name>
    <name type="common">Rhodopseudomonas globiformis</name>
    <dbReference type="NCBI Taxonomy" id="1071"/>
    <lineage>
        <taxon>Bacteria</taxon>
        <taxon>Pseudomonadati</taxon>
        <taxon>Pseudomonadota</taxon>
        <taxon>Alphaproteobacteria</taxon>
        <taxon>Acetobacterales</taxon>
        <taxon>Acetobacteraceae</taxon>
        <taxon>Rhodopila</taxon>
    </lineage>
</organism>
<protein>
    <submittedName>
        <fullName evidence="2">Chromosome partitioning protein ParA</fullName>
    </submittedName>
</protein>
<dbReference type="Gene3D" id="3.30.420.40">
    <property type="match status" value="2"/>
</dbReference>
<dbReference type="SUPFAM" id="SSF53067">
    <property type="entry name" value="Actin-like ATPase domain"/>
    <property type="match status" value="2"/>
</dbReference>
<evidence type="ECO:0000313" key="2">
    <source>
        <dbReference type="EMBL" id="PPQ28345.1"/>
    </source>
</evidence>
<name>A0A2S6N148_RHOGL</name>
<dbReference type="Pfam" id="PF00480">
    <property type="entry name" value="ROK"/>
    <property type="match status" value="1"/>
</dbReference>
<keyword evidence="3" id="KW-1185">Reference proteome</keyword>
<dbReference type="Proteomes" id="UP000239724">
    <property type="component" value="Unassembled WGS sequence"/>
</dbReference>
<dbReference type="InterPro" id="IPR043129">
    <property type="entry name" value="ATPase_NBD"/>
</dbReference>
<reference evidence="2 3" key="1">
    <citation type="journal article" date="2018" name="Arch. Microbiol.">
        <title>New insights into the metabolic potential of the phototrophic purple bacterium Rhodopila globiformis DSM 161(T) from its draft genome sequence and evidence for a vanadium-dependent nitrogenase.</title>
        <authorList>
            <person name="Imhoff J.F."/>
            <person name="Rahn T."/>
            <person name="Kunzel S."/>
            <person name="Neulinger S.C."/>
        </authorList>
    </citation>
    <scope>NUCLEOTIDE SEQUENCE [LARGE SCALE GENOMIC DNA]</scope>
    <source>
        <strain evidence="2 3">DSM 161</strain>
    </source>
</reference>
<dbReference type="OrthoDB" id="849313at2"/>
<evidence type="ECO:0000256" key="1">
    <source>
        <dbReference type="ARBA" id="ARBA00006479"/>
    </source>
</evidence>
<dbReference type="PANTHER" id="PTHR18964:SF149">
    <property type="entry name" value="BIFUNCTIONAL UDP-N-ACETYLGLUCOSAMINE 2-EPIMERASE_N-ACETYLMANNOSAMINE KINASE"/>
    <property type="match status" value="1"/>
</dbReference>